<dbReference type="AlphaFoldDB" id="A0AAW1DJP7"/>
<protein>
    <recommendedName>
        <fullName evidence="3">FHF complex subunit HOOK-interacting protein C-terminal domain-containing protein</fullName>
    </recommendedName>
</protein>
<feature type="domain" description="FHF complex subunit HOOK-interacting protein C-terminal" evidence="3">
    <location>
        <begin position="611"/>
        <end position="704"/>
    </location>
</feature>
<gene>
    <name evidence="4" type="ORF">O3M35_006704</name>
</gene>
<dbReference type="Pfam" id="PF10257">
    <property type="entry name" value="RAI16-like"/>
    <property type="match status" value="1"/>
</dbReference>
<organism evidence="4 5">
    <name type="scientific">Rhynocoris fuscipes</name>
    <dbReference type="NCBI Taxonomy" id="488301"/>
    <lineage>
        <taxon>Eukaryota</taxon>
        <taxon>Metazoa</taxon>
        <taxon>Ecdysozoa</taxon>
        <taxon>Arthropoda</taxon>
        <taxon>Hexapoda</taxon>
        <taxon>Insecta</taxon>
        <taxon>Pterygota</taxon>
        <taxon>Neoptera</taxon>
        <taxon>Paraneoptera</taxon>
        <taxon>Hemiptera</taxon>
        <taxon>Heteroptera</taxon>
        <taxon>Panheteroptera</taxon>
        <taxon>Cimicomorpha</taxon>
        <taxon>Reduviidae</taxon>
        <taxon>Harpactorinae</taxon>
        <taxon>Harpactorini</taxon>
        <taxon>Rhynocoris</taxon>
    </lineage>
</organism>
<comment type="caution">
    <text evidence="4">The sequence shown here is derived from an EMBL/GenBank/DDBJ whole genome shotgun (WGS) entry which is preliminary data.</text>
</comment>
<dbReference type="Pfam" id="PF19311">
    <property type="entry name" value="KELAA"/>
    <property type="match status" value="1"/>
</dbReference>
<evidence type="ECO:0000256" key="1">
    <source>
        <dbReference type="ARBA" id="ARBA00024336"/>
    </source>
</evidence>
<dbReference type="Proteomes" id="UP001461498">
    <property type="component" value="Unassembled WGS sequence"/>
</dbReference>
<dbReference type="EMBL" id="JAPXFL010000003">
    <property type="protein sequence ID" value="KAK9509373.1"/>
    <property type="molecule type" value="Genomic_DNA"/>
</dbReference>
<dbReference type="SUPFAM" id="SSF48371">
    <property type="entry name" value="ARM repeat"/>
    <property type="match status" value="1"/>
</dbReference>
<dbReference type="PANTHER" id="PTHR21705">
    <property type="entry name" value="RAI16 PROTEIN-RELATED"/>
    <property type="match status" value="1"/>
</dbReference>
<comment type="similarity">
    <text evidence="1">Belongs to the FHIP family.</text>
</comment>
<reference evidence="4 5" key="1">
    <citation type="submission" date="2022-12" db="EMBL/GenBank/DDBJ databases">
        <title>Chromosome-level genome assembly of true bugs.</title>
        <authorList>
            <person name="Ma L."/>
            <person name="Li H."/>
        </authorList>
    </citation>
    <scope>NUCLEOTIDE SEQUENCE [LARGE SCALE GENOMIC DNA]</scope>
    <source>
        <strain evidence="4">Lab_2022b</strain>
    </source>
</reference>
<evidence type="ECO:0000313" key="5">
    <source>
        <dbReference type="Proteomes" id="UP001461498"/>
    </source>
</evidence>
<dbReference type="InterPro" id="IPR019384">
    <property type="entry name" value="FHIP"/>
</dbReference>
<dbReference type="InterPro" id="IPR016024">
    <property type="entry name" value="ARM-type_fold"/>
</dbReference>
<feature type="compositionally biased region" description="Low complexity" evidence="2">
    <location>
        <begin position="266"/>
        <end position="277"/>
    </location>
</feature>
<name>A0AAW1DJP7_9HEMI</name>
<dbReference type="InterPro" id="IPR045669">
    <property type="entry name" value="FHIP_C"/>
</dbReference>
<evidence type="ECO:0000313" key="4">
    <source>
        <dbReference type="EMBL" id="KAK9509373.1"/>
    </source>
</evidence>
<proteinExistence type="inferred from homology"/>
<feature type="region of interest" description="Disordered" evidence="2">
    <location>
        <begin position="265"/>
        <end position="284"/>
    </location>
</feature>
<sequence length="750" mass="84199">MLGRFSTALQNAVDVLAPPPPLHEDFVYHWKKLMKHYLEVTNNKSIPIEGTNIPARLDELLKILIREDEEMHLIGHPGPCLEYFLQHGLLNLLVTLASSDQPPGIRQCILQFVSKFLSSIKTPVLGHTSIYPALQRLINQCDGCNPSPNELHEVQYLLGLAAIIRKNPNLVTVFTAASDDICCAGSSDNSTSKPTRRPSLCGSETSSLSTCLSEASSTTLEKCLQHQQQLLLQQQQQQLPPNNPLFTSLATSVRSKNVRLVPISETTHLTGTTTSEDNSSDDSRSLAVDESAQFSLLDAALTYIYSPDCSVRVKACQAIMLIASIPDEKAADVIISDTLFISRITTRLADLYHLVPLVVEPTQIDDLHVSWGMDTPSSECSNKDGSRQLAEFFSWFDFCDQLMIEAYPTIREALAKEIKERFLTEVFAVDALTHPLAITILAKCFKIASSDLLNNTLCSWLIDDSSEREAPEYKSLMSIKHTLLNNWNSHRADLVLETLRLFEVILERGHEMVLYSLILVYLNDGCYLKHKDISEKFKKSEENTNRIEKILNSFMTLVPVEVRSSENGGYEQYLAESQRQYSAVLASSMRSSASSKKQDIAVNKIRNKFYEGPFLRALFKSLSNIPNQPYEINLELTGLVSKLCLRPEEHLSRFLIESTPEELVPETVTVLSVLQDVVNKLVSAVMDRPQYQVLLKETRARLIGDQTEENTLHKQDSWSSSFENIVVVEELCKELAAIAFVKYKHTVDVS</sequence>
<evidence type="ECO:0000259" key="3">
    <source>
        <dbReference type="Pfam" id="PF19314"/>
    </source>
</evidence>
<dbReference type="PANTHER" id="PTHR21705:SF12">
    <property type="entry name" value="FHF COMPLEX SUBUNIT HOOK-INTERACTING PROTEIN C-TERMINAL DOMAIN-CONTAINING PROTEIN"/>
    <property type="match status" value="1"/>
</dbReference>
<dbReference type="Pfam" id="PF19314">
    <property type="entry name" value="DUF5917"/>
    <property type="match status" value="1"/>
</dbReference>
<accession>A0AAW1DJP7</accession>
<dbReference type="InterPro" id="IPR045668">
    <property type="entry name" value="FHIP_KELAA_motif"/>
</dbReference>
<evidence type="ECO:0000256" key="2">
    <source>
        <dbReference type="SAM" id="MobiDB-lite"/>
    </source>
</evidence>
<keyword evidence="5" id="KW-1185">Reference proteome</keyword>